<dbReference type="Pfam" id="PF00557">
    <property type="entry name" value="Peptidase_M24"/>
    <property type="match status" value="1"/>
</dbReference>
<dbReference type="STRING" id="456442.Mboo_0488"/>
<dbReference type="EMBL" id="CP000780">
    <property type="protein sequence ID" value="ABS55006.1"/>
    <property type="molecule type" value="Genomic_DNA"/>
</dbReference>
<dbReference type="eggNOG" id="arCOG01000">
    <property type="taxonomic scope" value="Archaea"/>
</dbReference>
<accession>A7I5J5</accession>
<dbReference type="HOGENOM" id="CLU_017266_4_3_2"/>
<dbReference type="KEGG" id="mbn:Mboo_0488"/>
<dbReference type="PANTHER" id="PTHR46112">
    <property type="entry name" value="AMINOPEPTIDASE"/>
    <property type="match status" value="1"/>
</dbReference>
<reference evidence="4" key="1">
    <citation type="journal article" date="2015" name="Microbiology">
        <title>Genome of Methanoregula boonei 6A8 reveals adaptations to oligotrophic peatland environments.</title>
        <authorList>
            <person name="Braeuer S."/>
            <person name="Cadillo-Quiroz H."/>
            <person name="Kyrpides N."/>
            <person name="Woyke T."/>
            <person name="Goodwin L."/>
            <person name="Detter C."/>
            <person name="Podell S."/>
            <person name="Yavitt J.B."/>
            <person name="Zinder S.H."/>
        </authorList>
    </citation>
    <scope>NUCLEOTIDE SEQUENCE [LARGE SCALE GENOMIC DNA]</scope>
    <source>
        <strain evidence="4">DSM 21154 / JCM 14090 / 6A8</strain>
    </source>
</reference>
<dbReference type="AlphaFoldDB" id="A7I5J5"/>
<name>A7I5J5_METB6</name>
<dbReference type="InterPro" id="IPR000587">
    <property type="entry name" value="Creatinase_N"/>
</dbReference>
<dbReference type="RefSeq" id="WP_012106025.1">
    <property type="nucleotide sequence ID" value="NC_009712.1"/>
</dbReference>
<evidence type="ECO:0000259" key="2">
    <source>
        <dbReference type="Pfam" id="PF01321"/>
    </source>
</evidence>
<sequence>MAMDPLDAAMKKCGADAFVHYATGEEADMRYLTRFVMHDPFVFFKRRRQPGTIIVPQMEAERASRESTTSVMTRTQAGLPDIVKKEKDPWKAAAKMIAGQAGKNLLVSPALPAALLRALEEHGHVIVDNGTVERVRAIKSPGEIRLMQAVQKKTERAMALGISLISHATVKKGILYHNGAPLTSELVRIAMHKQLMDEGCRAVETIISCGEDTAFPHIIGSGALKPHEPIVIDMFPRDEASGYYADMTRTVSKGKPSQKITEMYEAVKEAQQIGIATIKAGVSGADVHNAVVDYFKSRGYESDTRGFIHNLGHGVGLQVHELPTVGPAGGALEAGSVVTVEPGLYYPGVGGIRLEDMGAVRARQFAGFTQFEETLIV</sequence>
<organism evidence="3 4">
    <name type="scientific">Methanoregula boonei (strain DSM 21154 / JCM 14090 / 6A8)</name>
    <dbReference type="NCBI Taxonomy" id="456442"/>
    <lineage>
        <taxon>Archaea</taxon>
        <taxon>Methanobacteriati</taxon>
        <taxon>Methanobacteriota</taxon>
        <taxon>Stenosarchaea group</taxon>
        <taxon>Methanomicrobia</taxon>
        <taxon>Methanomicrobiales</taxon>
        <taxon>Methanoregulaceae</taxon>
        <taxon>Methanoregula</taxon>
    </lineage>
</organism>
<feature type="domain" description="Peptidase M24" evidence="1">
    <location>
        <begin position="146"/>
        <end position="361"/>
    </location>
</feature>
<dbReference type="SUPFAM" id="SSF55920">
    <property type="entry name" value="Creatinase/aminopeptidase"/>
    <property type="match status" value="1"/>
</dbReference>
<dbReference type="InterPro" id="IPR029149">
    <property type="entry name" value="Creatin/AminoP/Spt16_N"/>
</dbReference>
<dbReference type="Gene3D" id="3.40.350.10">
    <property type="entry name" value="Creatinase/prolidase N-terminal domain"/>
    <property type="match status" value="1"/>
</dbReference>
<feature type="domain" description="Creatinase N-terminal" evidence="2">
    <location>
        <begin position="6"/>
        <end position="138"/>
    </location>
</feature>
<evidence type="ECO:0000313" key="4">
    <source>
        <dbReference type="Proteomes" id="UP000002408"/>
    </source>
</evidence>
<dbReference type="Pfam" id="PF01321">
    <property type="entry name" value="Creatinase_N"/>
    <property type="match status" value="1"/>
</dbReference>
<keyword evidence="4" id="KW-1185">Reference proteome</keyword>
<dbReference type="InterPro" id="IPR036005">
    <property type="entry name" value="Creatinase/aminopeptidase-like"/>
</dbReference>
<dbReference type="Proteomes" id="UP000002408">
    <property type="component" value="Chromosome"/>
</dbReference>
<dbReference type="PANTHER" id="PTHR46112:SF2">
    <property type="entry name" value="XAA-PRO AMINOPEPTIDASE P-RELATED"/>
    <property type="match status" value="1"/>
</dbReference>
<evidence type="ECO:0000259" key="1">
    <source>
        <dbReference type="Pfam" id="PF00557"/>
    </source>
</evidence>
<protein>
    <submittedName>
        <fullName evidence="3">Peptidase M24</fullName>
    </submittedName>
</protein>
<dbReference type="InterPro" id="IPR000994">
    <property type="entry name" value="Pept_M24"/>
</dbReference>
<dbReference type="Gene3D" id="3.90.230.10">
    <property type="entry name" value="Creatinase/methionine aminopeptidase superfamily"/>
    <property type="match status" value="1"/>
</dbReference>
<dbReference type="InterPro" id="IPR050659">
    <property type="entry name" value="Peptidase_M24B"/>
</dbReference>
<gene>
    <name evidence="3" type="ordered locus">Mboo_0488</name>
</gene>
<dbReference type="GeneID" id="5410173"/>
<proteinExistence type="predicted"/>
<evidence type="ECO:0000313" key="3">
    <source>
        <dbReference type="EMBL" id="ABS55006.1"/>
    </source>
</evidence>